<dbReference type="Pfam" id="PF04140">
    <property type="entry name" value="ICMT"/>
    <property type="match status" value="1"/>
</dbReference>
<evidence type="ECO:0000256" key="2">
    <source>
        <dbReference type="ARBA" id="ARBA00022692"/>
    </source>
</evidence>
<dbReference type="Proteomes" id="UP001500728">
    <property type="component" value="Unassembled WGS sequence"/>
</dbReference>
<feature type="compositionally biased region" description="Low complexity" evidence="5">
    <location>
        <begin position="228"/>
        <end position="238"/>
    </location>
</feature>
<feature type="transmembrane region" description="Helical" evidence="6">
    <location>
        <begin position="42"/>
        <end position="64"/>
    </location>
</feature>
<feature type="region of interest" description="Disordered" evidence="5">
    <location>
        <begin position="204"/>
        <end position="260"/>
    </location>
</feature>
<evidence type="ECO:0000256" key="6">
    <source>
        <dbReference type="SAM" id="Phobius"/>
    </source>
</evidence>
<feature type="transmembrane region" description="Helical" evidence="6">
    <location>
        <begin position="12"/>
        <end position="30"/>
    </location>
</feature>
<keyword evidence="2 6" id="KW-0812">Transmembrane</keyword>
<comment type="caution">
    <text evidence="7">The sequence shown here is derived from an EMBL/GenBank/DDBJ whole genome shotgun (WGS) entry which is preliminary data.</text>
</comment>
<evidence type="ECO:0000256" key="1">
    <source>
        <dbReference type="ARBA" id="ARBA00004141"/>
    </source>
</evidence>
<protein>
    <recommendedName>
        <fullName evidence="9">Isoprenylcysteine carboxylmethyltransferase family protein</fullName>
    </recommendedName>
</protein>
<evidence type="ECO:0000313" key="8">
    <source>
        <dbReference type="Proteomes" id="UP001500728"/>
    </source>
</evidence>
<feature type="transmembrane region" description="Helical" evidence="6">
    <location>
        <begin position="147"/>
        <end position="174"/>
    </location>
</feature>
<accession>A0ABP6QNH5</accession>
<evidence type="ECO:0008006" key="9">
    <source>
        <dbReference type="Google" id="ProtNLM"/>
    </source>
</evidence>
<reference evidence="8" key="1">
    <citation type="journal article" date="2019" name="Int. J. Syst. Evol. Microbiol.">
        <title>The Global Catalogue of Microorganisms (GCM) 10K type strain sequencing project: providing services to taxonomists for standard genome sequencing and annotation.</title>
        <authorList>
            <consortium name="The Broad Institute Genomics Platform"/>
            <consortium name="The Broad Institute Genome Sequencing Center for Infectious Disease"/>
            <person name="Wu L."/>
            <person name="Ma J."/>
        </authorList>
    </citation>
    <scope>NUCLEOTIDE SEQUENCE [LARGE SCALE GENOMIC DNA]</scope>
    <source>
        <strain evidence="8">JCM 9381</strain>
    </source>
</reference>
<keyword evidence="4 6" id="KW-0472">Membrane</keyword>
<gene>
    <name evidence="7" type="ORF">GCM10010469_01700</name>
</gene>
<sequence>MNDPYDYGLWPLVVINTLVLVIFAASFFHPKTGRDWKALGGFSAFAVALFTEMYGFPLTVYLLAGPLGNWFPNLGYSHAQGHLWNDLIGWKGDPHLSPFHLAAYVLIILGFVLIGAGWRHLHAAAQSGVLATSGPYRHIRHPQYAGFLAIMVGFLLMWPTLPTLVMFPVLVWVYRRLAIREEAEVARRFGMVWEEYAATTPRLPALPAPPARGHRAPRPDGETRTRLGRAGRAPPAAFRRPHAYRRPVSTSVLRPSREGS</sequence>
<dbReference type="Gene3D" id="1.20.120.1630">
    <property type="match status" value="1"/>
</dbReference>
<organism evidence="7 8">
    <name type="scientific">Streptomyces labedae</name>
    <dbReference type="NCBI Taxonomy" id="285569"/>
    <lineage>
        <taxon>Bacteria</taxon>
        <taxon>Bacillati</taxon>
        <taxon>Actinomycetota</taxon>
        <taxon>Actinomycetes</taxon>
        <taxon>Kitasatosporales</taxon>
        <taxon>Streptomycetaceae</taxon>
        <taxon>Streptomyces</taxon>
    </lineage>
</organism>
<comment type="subcellular location">
    <subcellularLocation>
        <location evidence="1">Membrane</location>
        <topology evidence="1">Multi-pass membrane protein</topology>
    </subcellularLocation>
</comment>
<evidence type="ECO:0000313" key="7">
    <source>
        <dbReference type="EMBL" id="GAA3246077.1"/>
    </source>
</evidence>
<keyword evidence="8" id="KW-1185">Reference proteome</keyword>
<keyword evidence="3 6" id="KW-1133">Transmembrane helix</keyword>
<evidence type="ECO:0000256" key="4">
    <source>
        <dbReference type="ARBA" id="ARBA00023136"/>
    </source>
</evidence>
<dbReference type="InterPro" id="IPR007269">
    <property type="entry name" value="ICMT_MeTrfase"/>
</dbReference>
<dbReference type="PANTHER" id="PTHR12714:SF9">
    <property type="entry name" value="PROTEIN-S-ISOPRENYLCYSTEINE O-METHYLTRANSFERASE"/>
    <property type="match status" value="1"/>
</dbReference>
<dbReference type="EMBL" id="BAAAUW010000001">
    <property type="protein sequence ID" value="GAA3246077.1"/>
    <property type="molecule type" value="Genomic_DNA"/>
</dbReference>
<proteinExistence type="predicted"/>
<evidence type="ECO:0000256" key="3">
    <source>
        <dbReference type="ARBA" id="ARBA00022989"/>
    </source>
</evidence>
<name>A0ABP6QNH5_9ACTN</name>
<feature type="transmembrane region" description="Helical" evidence="6">
    <location>
        <begin position="99"/>
        <end position="118"/>
    </location>
</feature>
<dbReference type="PANTHER" id="PTHR12714">
    <property type="entry name" value="PROTEIN-S ISOPRENYLCYSTEINE O-METHYLTRANSFERASE"/>
    <property type="match status" value="1"/>
</dbReference>
<evidence type="ECO:0000256" key="5">
    <source>
        <dbReference type="SAM" id="MobiDB-lite"/>
    </source>
</evidence>